<feature type="region of interest" description="Disordered" evidence="2">
    <location>
        <begin position="178"/>
        <end position="206"/>
    </location>
</feature>
<dbReference type="Proteomes" id="UP000275024">
    <property type="component" value="Unassembled WGS sequence"/>
</dbReference>
<dbReference type="EMBL" id="RBDY01000003">
    <property type="protein sequence ID" value="RKN25951.1"/>
    <property type="molecule type" value="Genomic_DNA"/>
</dbReference>
<evidence type="ECO:0000313" key="5">
    <source>
        <dbReference type="EMBL" id="RKN25951.1"/>
    </source>
</evidence>
<keyword evidence="6" id="KW-1185">Reference proteome</keyword>
<dbReference type="CDD" id="cd08899">
    <property type="entry name" value="SRPBCC_CalC_Aha1-like_6"/>
    <property type="match status" value="1"/>
</dbReference>
<sequence>MSELLDRINAVRRKVTTTAIDGREGKAVILRRSYDSPAADVWNACTTPERLARWLAPVSGELRLGGAYRLEGNARGEVLACEEPTLLRVSWIYGEEVPDTPASEVTLRLTPEGEGGTLLELEHVAVVDPEFWDRYGPGAVGVGWDLALLGLAAHLDGTEAKEEREFVLGSAERWRGAHEASGADAAEAKRSADNTAAFYAPDPEES</sequence>
<evidence type="ECO:0000313" key="7">
    <source>
        <dbReference type="Proteomes" id="UP000275024"/>
    </source>
</evidence>
<name>A0A3A9WG37_9ACTN</name>
<accession>A0A3A9WG37</accession>
<proteinExistence type="inferred from homology"/>
<dbReference type="InterPro" id="IPR023393">
    <property type="entry name" value="START-like_dom_sf"/>
</dbReference>
<dbReference type="AlphaFoldDB" id="A0A3A9WG37"/>
<organism evidence="4 7">
    <name type="scientific">Streptomyces radicis</name>
    <dbReference type="NCBI Taxonomy" id="1750517"/>
    <lineage>
        <taxon>Bacteria</taxon>
        <taxon>Bacillati</taxon>
        <taxon>Actinomycetota</taxon>
        <taxon>Actinomycetes</taxon>
        <taxon>Kitasatosporales</taxon>
        <taxon>Streptomycetaceae</taxon>
        <taxon>Streptomyces</taxon>
    </lineage>
</organism>
<evidence type="ECO:0000313" key="6">
    <source>
        <dbReference type="Proteomes" id="UP000268652"/>
    </source>
</evidence>
<comment type="similarity">
    <text evidence="1">Belongs to the AHA1 family.</text>
</comment>
<evidence type="ECO:0000256" key="1">
    <source>
        <dbReference type="ARBA" id="ARBA00006817"/>
    </source>
</evidence>
<dbReference type="InterPro" id="IPR013538">
    <property type="entry name" value="ASHA1/2-like_C"/>
</dbReference>
<dbReference type="OrthoDB" id="8117292at2"/>
<feature type="domain" description="Activator of Hsp90 ATPase homologue 1/2-like C-terminal" evidence="3">
    <location>
        <begin position="36"/>
        <end position="155"/>
    </location>
</feature>
<reference evidence="6 7" key="1">
    <citation type="submission" date="2018-09" db="EMBL/GenBank/DDBJ databases">
        <title>Streptomyces sp. nov. DS1-2, an endophytic actinomycete isolated from roots of Dendrobium scabrilingue.</title>
        <authorList>
            <person name="Kuncharoen N."/>
            <person name="Kudo T."/>
            <person name="Ohkuma M."/>
            <person name="Yuki M."/>
            <person name="Tanasupawat S."/>
        </authorList>
    </citation>
    <scope>NUCLEOTIDE SEQUENCE [LARGE SCALE GENOMIC DNA]</scope>
    <source>
        <strain evidence="4 7">AZ1-7</strain>
        <strain evidence="5 6">DS1-2</strain>
    </source>
</reference>
<dbReference type="Gene3D" id="3.30.530.20">
    <property type="match status" value="1"/>
</dbReference>
<gene>
    <name evidence="5" type="ORF">D7318_06900</name>
    <name evidence="4" type="ORF">D7319_03580</name>
</gene>
<evidence type="ECO:0000313" key="4">
    <source>
        <dbReference type="EMBL" id="RKN11998.1"/>
    </source>
</evidence>
<evidence type="ECO:0000259" key="3">
    <source>
        <dbReference type="Pfam" id="PF08327"/>
    </source>
</evidence>
<dbReference type="EMBL" id="RBDX01000002">
    <property type="protein sequence ID" value="RKN11998.1"/>
    <property type="molecule type" value="Genomic_DNA"/>
</dbReference>
<evidence type="ECO:0000256" key="2">
    <source>
        <dbReference type="SAM" id="MobiDB-lite"/>
    </source>
</evidence>
<dbReference type="SUPFAM" id="SSF55961">
    <property type="entry name" value="Bet v1-like"/>
    <property type="match status" value="1"/>
</dbReference>
<dbReference type="RefSeq" id="WP_120695962.1">
    <property type="nucleotide sequence ID" value="NZ_RBDX01000002.1"/>
</dbReference>
<dbReference type="Pfam" id="PF08327">
    <property type="entry name" value="AHSA1"/>
    <property type="match status" value="1"/>
</dbReference>
<comment type="caution">
    <text evidence="4">The sequence shown here is derived from an EMBL/GenBank/DDBJ whole genome shotgun (WGS) entry which is preliminary data.</text>
</comment>
<protein>
    <submittedName>
        <fullName evidence="4">SRPBCC family protein</fullName>
    </submittedName>
</protein>
<dbReference type="Proteomes" id="UP000268652">
    <property type="component" value="Unassembled WGS sequence"/>
</dbReference>